<dbReference type="AlphaFoldDB" id="A0A5N7BHP4"/>
<gene>
    <name evidence="1" type="ORF">BDV26DRAFT_255748</name>
</gene>
<sequence length="457" mass="52086">MVYLPSEIILQILREVGYGIAPFLRVNSQWFGCGISLVWRYTRSWLLARVAKHRRQIYASATRSLDIDIYRGPDNRLEEFSDLSFPKLEILLIDYGTKHEGTLVDISYLKCYLHQGITDIHLTGAFHPQLLSLLPVVCPQLQGVFISSSGPLLKSEILLEYLEKSPSLSTIQINCEEIDTNHLLHHLATRKHLETLRLEGIIDTDAMTSLTTSSLFQALQKLVISVTAAALPTLCDVVQSVRHLDLTLKEPPGSDSSSSFDSSALRHVSKLVKLQNLNLVVWGDMRILNEDLLSLRSLTQLRDFSISGLSAMSLIAPRLEDTDFAELFDNFGQLESLTFEIYHPRITTDSLMSLGKCCPSLQHCEMMGFYDMAAFRYEKLPLFPKLEALSIGAFTNMERMFSYRRPYDHVRQLEKHFPNLKELDCTFRTFPIVEDDFPEKVLQAWWGRQAKAKKAKP</sequence>
<reference evidence="1 2" key="1">
    <citation type="submission" date="2019-04" db="EMBL/GenBank/DDBJ databases">
        <title>Friends and foes A comparative genomics studyof 23 Aspergillus species from section Flavi.</title>
        <authorList>
            <consortium name="DOE Joint Genome Institute"/>
            <person name="Kjaerbolling I."/>
            <person name="Vesth T."/>
            <person name="Frisvad J.C."/>
            <person name="Nybo J.L."/>
            <person name="Theobald S."/>
            <person name="Kildgaard S."/>
            <person name="Isbrandt T."/>
            <person name="Kuo A."/>
            <person name="Sato A."/>
            <person name="Lyhne E.K."/>
            <person name="Kogle M.E."/>
            <person name="Wiebenga A."/>
            <person name="Kun R.S."/>
            <person name="Lubbers R.J."/>
            <person name="Makela M.R."/>
            <person name="Barry K."/>
            <person name="Chovatia M."/>
            <person name="Clum A."/>
            <person name="Daum C."/>
            <person name="Haridas S."/>
            <person name="He G."/>
            <person name="LaButti K."/>
            <person name="Lipzen A."/>
            <person name="Mondo S."/>
            <person name="Riley R."/>
            <person name="Salamov A."/>
            <person name="Simmons B.A."/>
            <person name="Magnuson J.K."/>
            <person name="Henrissat B."/>
            <person name="Mortensen U.H."/>
            <person name="Larsen T.O."/>
            <person name="Devries R.P."/>
            <person name="Grigoriev I.V."/>
            <person name="Machida M."/>
            <person name="Baker S.E."/>
            <person name="Andersen M.R."/>
        </authorList>
    </citation>
    <scope>NUCLEOTIDE SEQUENCE [LARGE SCALE GENOMIC DNA]</scope>
    <source>
        <strain evidence="1 2">IBT 29228</strain>
    </source>
</reference>
<organism evidence="1 2">
    <name type="scientific">Aspergillus bertholletiae</name>
    <dbReference type="NCBI Taxonomy" id="1226010"/>
    <lineage>
        <taxon>Eukaryota</taxon>
        <taxon>Fungi</taxon>
        <taxon>Dikarya</taxon>
        <taxon>Ascomycota</taxon>
        <taxon>Pezizomycotina</taxon>
        <taxon>Eurotiomycetes</taxon>
        <taxon>Eurotiomycetidae</taxon>
        <taxon>Eurotiales</taxon>
        <taxon>Aspergillaceae</taxon>
        <taxon>Aspergillus</taxon>
        <taxon>Aspergillus subgen. Circumdati</taxon>
    </lineage>
</organism>
<dbReference type="SUPFAM" id="SSF52047">
    <property type="entry name" value="RNI-like"/>
    <property type="match status" value="1"/>
</dbReference>
<dbReference type="InterPro" id="IPR032675">
    <property type="entry name" value="LRR_dom_sf"/>
</dbReference>
<evidence type="ECO:0000313" key="1">
    <source>
        <dbReference type="EMBL" id="KAE8381322.1"/>
    </source>
</evidence>
<evidence type="ECO:0000313" key="2">
    <source>
        <dbReference type="Proteomes" id="UP000326198"/>
    </source>
</evidence>
<dbReference type="EMBL" id="ML736172">
    <property type="protein sequence ID" value="KAE8381322.1"/>
    <property type="molecule type" value="Genomic_DNA"/>
</dbReference>
<protein>
    <recommendedName>
        <fullName evidence="3">F-box domain-containing protein</fullName>
    </recommendedName>
</protein>
<evidence type="ECO:0008006" key="3">
    <source>
        <dbReference type="Google" id="ProtNLM"/>
    </source>
</evidence>
<dbReference type="Proteomes" id="UP000326198">
    <property type="component" value="Unassembled WGS sequence"/>
</dbReference>
<dbReference type="Gene3D" id="3.80.10.10">
    <property type="entry name" value="Ribonuclease Inhibitor"/>
    <property type="match status" value="1"/>
</dbReference>
<keyword evidence="2" id="KW-1185">Reference proteome</keyword>
<dbReference type="OrthoDB" id="2305901at2759"/>
<proteinExistence type="predicted"/>
<name>A0A5N7BHP4_9EURO</name>
<accession>A0A5N7BHP4</accession>